<name>A0A812MF28_9DINO</name>
<dbReference type="InterPro" id="IPR023213">
    <property type="entry name" value="CAT-like_dom_sf"/>
</dbReference>
<evidence type="ECO:0000313" key="2">
    <source>
        <dbReference type="Proteomes" id="UP000604046"/>
    </source>
</evidence>
<dbReference type="Gene3D" id="3.30.559.10">
    <property type="entry name" value="Chloramphenicol acetyltransferase-like domain"/>
    <property type="match status" value="1"/>
</dbReference>
<keyword evidence="2" id="KW-1185">Reference proteome</keyword>
<dbReference type="OrthoDB" id="413448at2759"/>
<dbReference type="EMBL" id="CAJNDS010001513">
    <property type="protein sequence ID" value="CAE7263222.1"/>
    <property type="molecule type" value="Genomic_DNA"/>
</dbReference>
<dbReference type="SUPFAM" id="SSF52777">
    <property type="entry name" value="CoA-dependent acyltransferases"/>
    <property type="match status" value="1"/>
</dbReference>
<proteinExistence type="predicted"/>
<dbReference type="AlphaFoldDB" id="A0A812MF28"/>
<reference evidence="1" key="1">
    <citation type="submission" date="2021-02" db="EMBL/GenBank/DDBJ databases">
        <authorList>
            <person name="Dougan E. K."/>
            <person name="Rhodes N."/>
            <person name="Thang M."/>
            <person name="Chan C."/>
        </authorList>
    </citation>
    <scope>NUCLEOTIDE SEQUENCE</scope>
</reference>
<protein>
    <submittedName>
        <fullName evidence="1">Uncharacterized protein</fullName>
    </submittedName>
</protein>
<dbReference type="Proteomes" id="UP000604046">
    <property type="component" value="Unassembled WGS sequence"/>
</dbReference>
<sequence>MWATEGIYPTADGWCPPAWPTNEDVLAQEDLEKAKLRKSLVKRTAIVRGKHIETVLSVDFMVRWKFSLMVWPLKESSKLSGRGDNRSYVCWVYYEQQDEQSVFRAFGNVDVKLKDSEKEVVDPDTAIKNEQSILRCKDGDSFLGMFVWMRAACALSWQDQVCFFSMYEWDALAGGEDAGTGAGANGEAVPVSAVARYHLLLGFSHRAIAIHCPVQTSQADDQAKRSGKNSHYVHAASASHGQAARNVAFLSLCCDWQVTFYEGEPPTALLRDMTQTLLAANPWLSGRLRRDRASGTTVLCVPKETPSVEAHFTETSRRQLTQRTPLQKMRRLLEAVTVQPGVDCLDTASPLFYTSVVTIAPGRFALVVSMSHVLGDGFTYYRIFGALDQQKKEIGGTVYAAGEGPARVRLNPIRKLEFPVAMAQTLGIEKVAWLSSRRARWGSILDRKLRPRHRWSAWEVDSAWIAEEKRRQSSAESFVSTNDVLTSCFLSSRKFDYGVMSVNFRGRLCGLDKIHAGNYKGGVQFWPEEFTSPACIRSSLQAPAFRAGRADVPGFLRSIHGRVGVVTNWATVCEELHLQDCQQQLHLPVLGEIQVNGAMIIFCPGPGKLGVVIGERRLLPRQPPLEVVRRIC</sequence>
<gene>
    <name evidence="1" type="ORF">SNAT2548_LOCUS13834</name>
</gene>
<organism evidence="1 2">
    <name type="scientific">Symbiodinium natans</name>
    <dbReference type="NCBI Taxonomy" id="878477"/>
    <lineage>
        <taxon>Eukaryota</taxon>
        <taxon>Sar</taxon>
        <taxon>Alveolata</taxon>
        <taxon>Dinophyceae</taxon>
        <taxon>Suessiales</taxon>
        <taxon>Symbiodiniaceae</taxon>
        <taxon>Symbiodinium</taxon>
    </lineage>
</organism>
<evidence type="ECO:0000313" key="1">
    <source>
        <dbReference type="EMBL" id="CAE7263222.1"/>
    </source>
</evidence>
<comment type="caution">
    <text evidence="1">The sequence shown here is derived from an EMBL/GenBank/DDBJ whole genome shotgun (WGS) entry which is preliminary data.</text>
</comment>
<accession>A0A812MF28</accession>